<evidence type="ECO:0000313" key="3">
    <source>
        <dbReference type="Proteomes" id="UP000770661"/>
    </source>
</evidence>
<sequence length="188" mass="19770">MRGHGRGLTPGPPLLCPPPVLWQAVRSLVDYCAPVIIALSPSQQETARGAPEQRHEDHAGGSERSSACVMQSETRLVPPATRVQCIMACRVARVFRRDVEGVAQRKNPAGHDAGHRVPARQHVAHQHSLANPQPHFTRGSPGRGGGPMSPPPPTMPAPVGAPAAEFTARSCLPVKPCANPPGAGGSTR</sequence>
<reference evidence="2" key="1">
    <citation type="submission" date="2020-07" db="EMBL/GenBank/DDBJ databases">
        <title>The High-quality genome of the commercially important snow crab, Chionoecetes opilio.</title>
        <authorList>
            <person name="Jeong J.-H."/>
            <person name="Ryu S."/>
        </authorList>
    </citation>
    <scope>NUCLEOTIDE SEQUENCE</scope>
    <source>
        <strain evidence="2">MADBK_172401_WGS</strain>
        <tissue evidence="2">Digestive gland</tissue>
    </source>
</reference>
<name>A0A8J5CKA6_CHIOP</name>
<feature type="region of interest" description="Disordered" evidence="1">
    <location>
        <begin position="43"/>
        <end position="67"/>
    </location>
</feature>
<dbReference type="OrthoDB" id="6373033at2759"/>
<feature type="region of interest" description="Disordered" evidence="1">
    <location>
        <begin position="127"/>
        <end position="162"/>
    </location>
</feature>
<protein>
    <submittedName>
        <fullName evidence="2">Uncharacterized protein</fullName>
    </submittedName>
</protein>
<evidence type="ECO:0000256" key="1">
    <source>
        <dbReference type="SAM" id="MobiDB-lite"/>
    </source>
</evidence>
<dbReference type="Proteomes" id="UP000770661">
    <property type="component" value="Unassembled WGS sequence"/>
</dbReference>
<evidence type="ECO:0000313" key="2">
    <source>
        <dbReference type="EMBL" id="KAG0713404.1"/>
    </source>
</evidence>
<dbReference type="AlphaFoldDB" id="A0A8J5CKA6"/>
<feature type="compositionally biased region" description="Basic and acidic residues" evidence="1">
    <location>
        <begin position="51"/>
        <end position="61"/>
    </location>
</feature>
<dbReference type="EMBL" id="JACEEZ010021514">
    <property type="protein sequence ID" value="KAG0713404.1"/>
    <property type="molecule type" value="Genomic_DNA"/>
</dbReference>
<proteinExistence type="predicted"/>
<comment type="caution">
    <text evidence="2">The sequence shown here is derived from an EMBL/GenBank/DDBJ whole genome shotgun (WGS) entry which is preliminary data.</text>
</comment>
<keyword evidence="3" id="KW-1185">Reference proteome</keyword>
<organism evidence="2 3">
    <name type="scientific">Chionoecetes opilio</name>
    <name type="common">Atlantic snow crab</name>
    <name type="synonym">Cancer opilio</name>
    <dbReference type="NCBI Taxonomy" id="41210"/>
    <lineage>
        <taxon>Eukaryota</taxon>
        <taxon>Metazoa</taxon>
        <taxon>Ecdysozoa</taxon>
        <taxon>Arthropoda</taxon>
        <taxon>Crustacea</taxon>
        <taxon>Multicrustacea</taxon>
        <taxon>Malacostraca</taxon>
        <taxon>Eumalacostraca</taxon>
        <taxon>Eucarida</taxon>
        <taxon>Decapoda</taxon>
        <taxon>Pleocyemata</taxon>
        <taxon>Brachyura</taxon>
        <taxon>Eubrachyura</taxon>
        <taxon>Majoidea</taxon>
        <taxon>Majidae</taxon>
        <taxon>Chionoecetes</taxon>
    </lineage>
</organism>
<gene>
    <name evidence="2" type="ORF">GWK47_016299</name>
</gene>
<accession>A0A8J5CKA6</accession>